<feature type="non-terminal residue" evidence="1">
    <location>
        <position position="157"/>
    </location>
</feature>
<evidence type="ECO:0000313" key="1">
    <source>
        <dbReference type="EMBL" id="GAF85958.1"/>
    </source>
</evidence>
<protein>
    <submittedName>
        <fullName evidence="1">Uncharacterized protein</fullName>
    </submittedName>
</protein>
<accession>X0SXQ1</accession>
<gene>
    <name evidence="1" type="ORF">S01H1_30565</name>
</gene>
<reference evidence="1" key="1">
    <citation type="journal article" date="2014" name="Front. Microbiol.">
        <title>High frequency of phylogenetically diverse reductive dehalogenase-homologous genes in deep subseafloor sedimentary metagenomes.</title>
        <authorList>
            <person name="Kawai M."/>
            <person name="Futagami T."/>
            <person name="Toyoda A."/>
            <person name="Takaki Y."/>
            <person name="Nishi S."/>
            <person name="Hori S."/>
            <person name="Arai W."/>
            <person name="Tsubouchi T."/>
            <person name="Morono Y."/>
            <person name="Uchiyama I."/>
            <person name="Ito T."/>
            <person name="Fujiyama A."/>
            <person name="Inagaki F."/>
            <person name="Takami H."/>
        </authorList>
    </citation>
    <scope>NUCLEOTIDE SEQUENCE</scope>
    <source>
        <strain evidence="1">Expedition CK06-06</strain>
    </source>
</reference>
<organism evidence="1">
    <name type="scientific">marine sediment metagenome</name>
    <dbReference type="NCBI Taxonomy" id="412755"/>
    <lineage>
        <taxon>unclassified sequences</taxon>
        <taxon>metagenomes</taxon>
        <taxon>ecological metagenomes</taxon>
    </lineage>
</organism>
<proteinExistence type="predicted"/>
<dbReference type="AlphaFoldDB" id="X0SXQ1"/>
<dbReference type="EMBL" id="BARS01018818">
    <property type="protein sequence ID" value="GAF85958.1"/>
    <property type="molecule type" value="Genomic_DNA"/>
</dbReference>
<name>X0SXQ1_9ZZZZ</name>
<comment type="caution">
    <text evidence="1">The sequence shown here is derived from an EMBL/GenBank/DDBJ whole genome shotgun (WGS) entry which is preliminary data.</text>
</comment>
<sequence length="157" mass="16824">MKVPVTALLAILAAASSAGARPVRIEVTRDNSIVLYRGEYHLNAGRKTRIRIKGNQHLVAMAFDMRPLAGKLIESATLVCHRAAHDIDQVAVSTIQADWDEQKSNALTSGLQGAEGWGVPGARFPTVTGGNSFSLVCHAKSAVRNGAYHWNIAPDLV</sequence>